<protein>
    <submittedName>
        <fullName evidence="4">Aste57867_19548 protein</fullName>
    </submittedName>
</protein>
<proteinExistence type="predicted"/>
<feature type="transmembrane region" description="Helical" evidence="2">
    <location>
        <begin position="49"/>
        <end position="68"/>
    </location>
</feature>
<reference evidence="3" key="2">
    <citation type="submission" date="2019-06" db="EMBL/GenBank/DDBJ databases">
        <title>Genomics analysis of Aphanomyces spp. identifies a new class of oomycete effector associated with host adaptation.</title>
        <authorList>
            <person name="Gaulin E."/>
        </authorList>
    </citation>
    <scope>NUCLEOTIDE SEQUENCE</scope>
    <source>
        <strain evidence="3">CBS 578.67</strain>
    </source>
</reference>
<dbReference type="EMBL" id="VJMH01006578">
    <property type="protein sequence ID" value="KAF0688923.1"/>
    <property type="molecule type" value="Genomic_DNA"/>
</dbReference>
<dbReference type="AlphaFoldDB" id="A0A485LHG7"/>
<evidence type="ECO:0000256" key="1">
    <source>
        <dbReference type="SAM" id="MobiDB-lite"/>
    </source>
</evidence>
<name>A0A485LHG7_9STRA</name>
<organism evidence="4 5">
    <name type="scientific">Aphanomyces stellatus</name>
    <dbReference type="NCBI Taxonomy" id="120398"/>
    <lineage>
        <taxon>Eukaryota</taxon>
        <taxon>Sar</taxon>
        <taxon>Stramenopiles</taxon>
        <taxon>Oomycota</taxon>
        <taxon>Saprolegniomycetes</taxon>
        <taxon>Saprolegniales</taxon>
        <taxon>Verrucalvaceae</taxon>
        <taxon>Aphanomyces</taxon>
    </lineage>
</organism>
<evidence type="ECO:0000256" key="2">
    <source>
        <dbReference type="SAM" id="Phobius"/>
    </source>
</evidence>
<dbReference type="InterPro" id="IPR038863">
    <property type="entry name" value="Put_Complex_I_su8"/>
</dbReference>
<keyword evidence="5" id="KW-1185">Reference proteome</keyword>
<reference evidence="4 5" key="1">
    <citation type="submission" date="2019-03" db="EMBL/GenBank/DDBJ databases">
        <authorList>
            <person name="Gaulin E."/>
            <person name="Dumas B."/>
        </authorList>
    </citation>
    <scope>NUCLEOTIDE SEQUENCE [LARGE SCALE GENOMIC DNA]</scope>
    <source>
        <strain evidence="4">CBS 568.67</strain>
    </source>
</reference>
<keyword evidence="2" id="KW-1133">Transmembrane helix</keyword>
<feature type="compositionally biased region" description="Pro residues" evidence="1">
    <location>
        <begin position="101"/>
        <end position="126"/>
    </location>
</feature>
<dbReference type="CDD" id="cd22997">
    <property type="entry name" value="GT_LH"/>
    <property type="match status" value="1"/>
</dbReference>
<dbReference type="PANTHER" id="PTHR36401:SF1">
    <property type="entry name" value="NADH DEHYDROGENASE [UBIQUINONE] 1 BETA SUBCOMPLEX SUBUNIT 8, MITOCHONDRIAL"/>
    <property type="match status" value="1"/>
</dbReference>
<dbReference type="PANTHER" id="PTHR36401">
    <property type="entry name" value="NADH DEHYDROGENASE [UBIQUINONE] 1 BETA SUBCOMPLEX SUBUNIT 8, MITOCHONDRIAL"/>
    <property type="match status" value="1"/>
</dbReference>
<feature type="region of interest" description="Disordered" evidence="1">
    <location>
        <begin position="94"/>
        <end position="137"/>
    </location>
</feature>
<feature type="transmembrane region" description="Helical" evidence="2">
    <location>
        <begin position="610"/>
        <end position="633"/>
    </location>
</feature>
<accession>A0A485LHG7</accession>
<keyword evidence="2" id="KW-0472">Membrane</keyword>
<dbReference type="EMBL" id="CAADRA010006600">
    <property type="protein sequence ID" value="VFT96254.1"/>
    <property type="molecule type" value="Genomic_DNA"/>
</dbReference>
<evidence type="ECO:0000313" key="4">
    <source>
        <dbReference type="EMBL" id="VFT96254.1"/>
    </source>
</evidence>
<dbReference type="OrthoDB" id="69177at2759"/>
<keyword evidence="2" id="KW-0812">Transmembrane</keyword>
<evidence type="ECO:0000313" key="3">
    <source>
        <dbReference type="EMBL" id="KAF0688923.1"/>
    </source>
</evidence>
<dbReference type="Proteomes" id="UP000332933">
    <property type="component" value="Unassembled WGS sequence"/>
</dbReference>
<gene>
    <name evidence="4" type="primary">Aste57867_19548</name>
    <name evidence="3" type="ORF">As57867_019484</name>
    <name evidence="4" type="ORF">ASTE57867_19548</name>
</gene>
<sequence length="668" mass="73551">MSSFIPDDDKLSVTVASLVGAGDDRSSQRHQRHRAPPLLSPLAQRYTKILVVFVWFGIALLVLDSTVLSHTSTVHMDYVRAASSLALNASDDPVAATTTMAPPPPTTTTAPPPTTPPGPTPIPATPAEPKAAAPPQDTEVFTPKKLRFLTLADNPHGGICLLASTLFQDGHVLEVLAWNHSSTFFDKTTCGDACLPNKEGNNRRGQQKKLHWIQHFVEHSPDLDDDDLLLFTDAWDVVVQDSTNRLPELFLRHTANRRGIIFNGEPTCGDSFVIEGLYGNQLRTKNWQIQLEVGQEPRGVSGKYMCDAIAAKTGSNTIIPGPNWSLGSGGILGDVRSVRAFLRRVAEVRAAQELEFQTSHTFLYEGDQILFQIAYLKYPEINVKVDAAAEIFFVLSYLVGPRDFTEFDGIVSVGCTPYFNHEGKPSQFKWNGVSPIFFHFPGYYKHMFPGCAEAAATHRRPLSPGKYFLDVDRQEKLHHSYIQCLSSAVAAIMKRSYYPDIGSGRFIRTKKDKYSSQSDVVIYVVLCGNKPLCEVSMSSRTLSAVLRSSSVASRAIALRGGHHHAPPPPPFARLPVPSGKPIALNRDLVWSDSVAPELVLDFDSPHISTSHAFCALVGTLALVPVFLGFLSWVDPDTHRKAAKRGNHLPDLRWEFGEIDEPEGEIEAL</sequence>
<evidence type="ECO:0000313" key="5">
    <source>
        <dbReference type="Proteomes" id="UP000332933"/>
    </source>
</evidence>